<evidence type="ECO:0000259" key="1">
    <source>
        <dbReference type="PROSITE" id="PS51820"/>
    </source>
</evidence>
<evidence type="ECO:0000313" key="2">
    <source>
        <dbReference type="EMBL" id="AHF79749.1"/>
    </source>
</evidence>
<dbReference type="EMBL" id="CP006965">
    <property type="protein sequence ID" value="AHF79749.1"/>
    <property type="molecule type" value="Genomic_DNA"/>
</dbReference>
<dbReference type="AlphaFoldDB" id="W0I162"/>
<dbReference type="RefSeq" id="WP_042679711.1">
    <property type="nucleotide sequence ID" value="NZ_CP006965.1"/>
</dbReference>
<proteinExistence type="predicted"/>
<dbReference type="KEGG" id="ths:TES1_0355"/>
<feature type="domain" description="PA14" evidence="1">
    <location>
        <begin position="203"/>
        <end position="352"/>
    </location>
</feature>
<dbReference type="HOGENOM" id="CLU_451753_0_0_2"/>
<sequence>MRKLIIIVLVIILAPLFQFASGSVPNKILLIRYEGEDMYTTNPFEWSTTFKCSRPLEVTYVDSISFRGNWREDYTAYYEVTMEVLKEGFWQFAIDSDDASDLIIDGKIVVSWYGGHGFCNCQDHRGTIYLTKGNHTLIVRMQEKTGGDGVVLYFKSPSDSEWRVFSAQNLIGKAKLYAKSNVDTTSTCQNAVRITQFYIPDREGILGVLYVRFSSRSPKYVNLPSEWSDFFDCNNIIESGILNGFVMSFGNRGEEYTTYLEAILEVDKEGVWYFAIDGDDAVDLIIDGKIVADWYGGHAPCYCQEHTGIVYLTKGNHTVIVRHQEYTGVDGVVVYFKAPGDTEWKKLTIDNLQGKGKLYVPVRDEDYLRSCTFTQIITTYLPPRGLLVPGILLVEYAGKQSGYAYGPDEWEEHYNCGEIKRIRIVDRIYWYNWIENNVSFHYEALLNVKIPGEYRFAIDGDDAVDVVLDGKIIAHWYGGHAPHRGTPDTWQIKDKEISDKIHLSEGWHTLMVRHQEYTGIEAVILYIQFPMRDDWVLFSLDNVKEYMDVYAYVPDDNTLRSCMFVRGEPLITPEATTTPTKAPISWKVLLISAILIISLTIKRR</sequence>
<dbReference type="PROSITE" id="PS51820">
    <property type="entry name" value="PA14"/>
    <property type="match status" value="2"/>
</dbReference>
<feature type="domain" description="PA14" evidence="1">
    <location>
        <begin position="24"/>
        <end position="168"/>
    </location>
</feature>
<protein>
    <recommendedName>
        <fullName evidence="1">PA14 domain-containing protein</fullName>
    </recommendedName>
</protein>
<organism evidence="2 3">
    <name type="scientific">Thermococcus paralvinellae</name>
    <dbReference type="NCBI Taxonomy" id="582419"/>
    <lineage>
        <taxon>Archaea</taxon>
        <taxon>Methanobacteriati</taxon>
        <taxon>Methanobacteriota</taxon>
        <taxon>Thermococci</taxon>
        <taxon>Thermococcales</taxon>
        <taxon>Thermococcaceae</taxon>
        <taxon>Thermococcus</taxon>
    </lineage>
</organism>
<dbReference type="Proteomes" id="UP000019027">
    <property type="component" value="Chromosome"/>
</dbReference>
<keyword evidence="3" id="KW-1185">Reference proteome</keyword>
<dbReference type="GeneID" id="24907243"/>
<accession>W0I162</accession>
<reference evidence="2 3" key="1">
    <citation type="journal article" date="2014" name="Int. J. Syst. Evol. Microbiol.">
        <title>Thermococcus paralvinellae sp. nov. and Thermococcus cleftensis sp. nov. of hyperthermophilic heterotrophs from deep-sea hydrothermal vents.</title>
        <authorList>
            <person name="Hensley S.A."/>
            <person name="Jung J.H."/>
            <person name="Park C.S."/>
            <person name="Holden J.F."/>
        </authorList>
    </citation>
    <scope>NUCLEOTIDE SEQUENCE [LARGE SCALE GENOMIC DNA]</scope>
    <source>
        <strain evidence="2 3">ES1</strain>
    </source>
</reference>
<dbReference type="SUPFAM" id="SSF56988">
    <property type="entry name" value="Anthrax protective antigen"/>
    <property type="match status" value="1"/>
</dbReference>
<gene>
    <name evidence="2" type="ORF">TES1_0355</name>
</gene>
<evidence type="ECO:0000313" key="3">
    <source>
        <dbReference type="Proteomes" id="UP000019027"/>
    </source>
</evidence>
<dbReference type="InterPro" id="IPR037524">
    <property type="entry name" value="PA14/GLEYA"/>
</dbReference>
<name>W0I162_9EURY</name>